<dbReference type="Proteomes" id="UP000542405">
    <property type="component" value="Unassembled WGS sequence"/>
</dbReference>
<reference evidence="2 3" key="1">
    <citation type="submission" date="2020-04" db="EMBL/GenBank/DDBJ databases">
        <title>Achromobacter ruhlandii genome sequencing and assembly.</title>
        <authorList>
            <person name="Martins R.C.R."/>
            <person name="Perdigao-Neto L.V."/>
            <person name="Levin A.S.S."/>
            <person name="Costa S.F."/>
        </authorList>
    </citation>
    <scope>NUCLEOTIDE SEQUENCE [LARGE SCALE GENOMIC DNA]</scope>
    <source>
        <strain evidence="2 3">9035ralo</strain>
    </source>
</reference>
<dbReference type="AlphaFoldDB" id="A0A848ND87"/>
<gene>
    <name evidence="2" type="ORF">HGQ98_06320</name>
</gene>
<sequence>MATSPQTAAQDAICDRYGMQGMAPEEMVAVALRTLGAMPIHGTRIALPRDGTIGWFIHCGEHSDADDFYQPIHTGHLATLLPRVVDYLRLPPGAKFIIDDQGYEDVWMEA</sequence>
<evidence type="ECO:0000313" key="3">
    <source>
        <dbReference type="Proteomes" id="UP000542405"/>
    </source>
</evidence>
<proteinExistence type="predicted"/>
<evidence type="ECO:0000313" key="2">
    <source>
        <dbReference type="EMBL" id="NMU89486.1"/>
    </source>
</evidence>
<protein>
    <recommendedName>
        <fullName evidence="1">Imm33-like domain-containing protein</fullName>
    </recommendedName>
</protein>
<dbReference type="InterPro" id="IPR056509">
    <property type="entry name" value="Imm33-like"/>
</dbReference>
<feature type="domain" description="Imm33-like" evidence="1">
    <location>
        <begin position="10"/>
        <end position="108"/>
    </location>
</feature>
<dbReference type="RefSeq" id="WP_169536125.1">
    <property type="nucleotide sequence ID" value="NZ_JABBZE010000037.1"/>
</dbReference>
<comment type="caution">
    <text evidence="2">The sequence shown here is derived from an EMBL/GenBank/DDBJ whole genome shotgun (WGS) entry which is preliminary data.</text>
</comment>
<dbReference type="Pfam" id="PF24719">
    <property type="entry name" value="Imm33-like"/>
    <property type="match status" value="1"/>
</dbReference>
<dbReference type="EMBL" id="JABBZE010000037">
    <property type="protein sequence ID" value="NMU89486.1"/>
    <property type="molecule type" value="Genomic_DNA"/>
</dbReference>
<evidence type="ECO:0000259" key="1">
    <source>
        <dbReference type="Pfam" id="PF24719"/>
    </source>
</evidence>
<accession>A0A848ND87</accession>
<organism evidence="2 3">
    <name type="scientific">Achromobacter ruhlandii</name>
    <dbReference type="NCBI Taxonomy" id="72557"/>
    <lineage>
        <taxon>Bacteria</taxon>
        <taxon>Pseudomonadati</taxon>
        <taxon>Pseudomonadota</taxon>
        <taxon>Betaproteobacteria</taxon>
        <taxon>Burkholderiales</taxon>
        <taxon>Alcaligenaceae</taxon>
        <taxon>Achromobacter</taxon>
    </lineage>
</organism>
<name>A0A848ND87_9BURK</name>